<name>A0A4R3JXB5_9PROT</name>
<keyword evidence="1" id="KW-0143">Chaperone</keyword>
<evidence type="ECO:0000313" key="3">
    <source>
        <dbReference type="EMBL" id="TCS71576.1"/>
    </source>
</evidence>
<protein>
    <submittedName>
        <fullName evidence="3">Curved DNA-binding protein</fullName>
    </submittedName>
</protein>
<dbReference type="Gene3D" id="2.60.260.20">
    <property type="entry name" value="Urease metallochaperone UreE, N-terminal domain"/>
    <property type="match status" value="2"/>
</dbReference>
<gene>
    <name evidence="3" type="ORF">EDC61_109122</name>
</gene>
<dbReference type="PROSITE" id="PS50076">
    <property type="entry name" value="DNAJ_2"/>
    <property type="match status" value="1"/>
</dbReference>
<dbReference type="PRINTS" id="PR00625">
    <property type="entry name" value="JDOMAIN"/>
</dbReference>
<feature type="domain" description="J" evidence="2">
    <location>
        <begin position="5"/>
        <end position="69"/>
    </location>
</feature>
<dbReference type="CDD" id="cd10747">
    <property type="entry name" value="DnaJ_C"/>
    <property type="match status" value="1"/>
</dbReference>
<sequence>MKYKDYYKILGVERGASVDEIKKAYRKLARKYHPDVSKEQQAEERFKEVNEANDVLSDPEKRAAYDQLGYYQSGQEFRPPPGWGERFGGGFGGADMGGMDFGDFFAQMFGGMGGMHGGRGFGGTRGFHRAAKGRDVEASIQISLEEAFHGCERSLNLTSPGQAGRTVKVRIPAGALPGMRLRVPGKGGASPYGSGQHGPAGDLYLNIEIAPHALYRLEDKDIVLETPIAPWEAALGTTITVPTLTGSVRLKVPAGARSGQKLRLAGKGMPSSKGAGNFYVLLQIVLPGELSEEEKRLYEKLQALSRFDPRPQFPKD</sequence>
<dbReference type="OrthoDB" id="9779889at2"/>
<dbReference type="SMART" id="SM00271">
    <property type="entry name" value="DnaJ"/>
    <property type="match status" value="1"/>
</dbReference>
<dbReference type="SUPFAM" id="SSF46565">
    <property type="entry name" value="Chaperone J-domain"/>
    <property type="match status" value="1"/>
</dbReference>
<organism evidence="3 4">
    <name type="scientific">Sulfuritortus calidifontis</name>
    <dbReference type="NCBI Taxonomy" id="1914471"/>
    <lineage>
        <taxon>Bacteria</taxon>
        <taxon>Pseudomonadati</taxon>
        <taxon>Pseudomonadota</taxon>
        <taxon>Betaproteobacteria</taxon>
        <taxon>Nitrosomonadales</taxon>
        <taxon>Thiobacillaceae</taxon>
        <taxon>Sulfuritortus</taxon>
    </lineage>
</organism>
<dbReference type="InterPro" id="IPR036869">
    <property type="entry name" value="J_dom_sf"/>
</dbReference>
<dbReference type="Gene3D" id="1.10.287.110">
    <property type="entry name" value="DnaJ domain"/>
    <property type="match status" value="1"/>
</dbReference>
<proteinExistence type="predicted"/>
<dbReference type="Proteomes" id="UP000295135">
    <property type="component" value="Unassembled WGS sequence"/>
</dbReference>
<evidence type="ECO:0000313" key="4">
    <source>
        <dbReference type="Proteomes" id="UP000295135"/>
    </source>
</evidence>
<dbReference type="InterPro" id="IPR002939">
    <property type="entry name" value="DnaJ_C"/>
</dbReference>
<dbReference type="EMBL" id="SLZY01000009">
    <property type="protein sequence ID" value="TCS71576.1"/>
    <property type="molecule type" value="Genomic_DNA"/>
</dbReference>
<dbReference type="PANTHER" id="PTHR43096:SF52">
    <property type="entry name" value="DNAJ HOMOLOG 1, MITOCHONDRIAL-RELATED"/>
    <property type="match status" value="1"/>
</dbReference>
<keyword evidence="3" id="KW-0238">DNA-binding</keyword>
<dbReference type="PANTHER" id="PTHR43096">
    <property type="entry name" value="DNAJ HOMOLOG 1, MITOCHONDRIAL-RELATED"/>
    <property type="match status" value="1"/>
</dbReference>
<accession>A0A4R3JXB5</accession>
<reference evidence="3 4" key="1">
    <citation type="submission" date="2019-03" db="EMBL/GenBank/DDBJ databases">
        <title>Genomic Encyclopedia of Type Strains, Phase IV (KMG-IV): sequencing the most valuable type-strain genomes for metagenomic binning, comparative biology and taxonomic classification.</title>
        <authorList>
            <person name="Goeker M."/>
        </authorList>
    </citation>
    <scope>NUCLEOTIDE SEQUENCE [LARGE SCALE GENOMIC DNA]</scope>
    <source>
        <strain evidence="3 4">DSM 103923</strain>
    </source>
</reference>
<dbReference type="CDD" id="cd06257">
    <property type="entry name" value="DnaJ"/>
    <property type="match status" value="1"/>
</dbReference>
<evidence type="ECO:0000259" key="2">
    <source>
        <dbReference type="PROSITE" id="PS50076"/>
    </source>
</evidence>
<dbReference type="FunFam" id="2.60.260.20:FF:000013">
    <property type="entry name" value="DnaJ subfamily B member 11"/>
    <property type="match status" value="1"/>
</dbReference>
<dbReference type="PROSITE" id="PS00636">
    <property type="entry name" value="DNAJ_1"/>
    <property type="match status" value="1"/>
</dbReference>
<dbReference type="InterPro" id="IPR018253">
    <property type="entry name" value="DnaJ_domain_CS"/>
</dbReference>
<dbReference type="GO" id="GO:0051082">
    <property type="term" value="F:unfolded protein binding"/>
    <property type="evidence" value="ECO:0007669"/>
    <property type="project" value="InterPro"/>
</dbReference>
<comment type="caution">
    <text evidence="3">The sequence shown here is derived from an EMBL/GenBank/DDBJ whole genome shotgun (WGS) entry which is preliminary data.</text>
</comment>
<evidence type="ECO:0000256" key="1">
    <source>
        <dbReference type="ARBA" id="ARBA00023186"/>
    </source>
</evidence>
<dbReference type="RefSeq" id="WP_126461069.1">
    <property type="nucleotide sequence ID" value="NZ_AP018721.1"/>
</dbReference>
<dbReference type="InterPro" id="IPR001623">
    <property type="entry name" value="DnaJ_domain"/>
</dbReference>
<dbReference type="SUPFAM" id="SSF49493">
    <property type="entry name" value="HSP40/DnaJ peptide-binding domain"/>
    <property type="match status" value="2"/>
</dbReference>
<dbReference type="InterPro" id="IPR008971">
    <property type="entry name" value="HSP40/DnaJ_pept-bd"/>
</dbReference>
<dbReference type="GO" id="GO:0003677">
    <property type="term" value="F:DNA binding"/>
    <property type="evidence" value="ECO:0007669"/>
    <property type="project" value="UniProtKB-KW"/>
</dbReference>
<dbReference type="AlphaFoldDB" id="A0A4R3JXB5"/>
<dbReference type="Pfam" id="PF01556">
    <property type="entry name" value="DnaJ_C"/>
    <property type="match status" value="1"/>
</dbReference>
<dbReference type="Pfam" id="PF00226">
    <property type="entry name" value="DnaJ"/>
    <property type="match status" value="1"/>
</dbReference>
<dbReference type="GO" id="GO:0005737">
    <property type="term" value="C:cytoplasm"/>
    <property type="evidence" value="ECO:0007669"/>
    <property type="project" value="TreeGrafter"/>
</dbReference>
<dbReference type="GO" id="GO:0042026">
    <property type="term" value="P:protein refolding"/>
    <property type="evidence" value="ECO:0007669"/>
    <property type="project" value="TreeGrafter"/>
</dbReference>
<keyword evidence="4" id="KW-1185">Reference proteome</keyword>